<dbReference type="InterPro" id="IPR010730">
    <property type="entry name" value="HET"/>
</dbReference>
<reference evidence="2" key="1">
    <citation type="journal article" date="2020" name="Stud. Mycol.">
        <title>101 Dothideomycetes genomes: a test case for predicting lifestyles and emergence of pathogens.</title>
        <authorList>
            <person name="Haridas S."/>
            <person name="Albert R."/>
            <person name="Binder M."/>
            <person name="Bloem J."/>
            <person name="Labutti K."/>
            <person name="Salamov A."/>
            <person name="Andreopoulos B."/>
            <person name="Baker S."/>
            <person name="Barry K."/>
            <person name="Bills G."/>
            <person name="Bluhm B."/>
            <person name="Cannon C."/>
            <person name="Castanera R."/>
            <person name="Culley D."/>
            <person name="Daum C."/>
            <person name="Ezra D."/>
            <person name="Gonzalez J."/>
            <person name="Henrissat B."/>
            <person name="Kuo A."/>
            <person name="Liang C."/>
            <person name="Lipzen A."/>
            <person name="Lutzoni F."/>
            <person name="Magnuson J."/>
            <person name="Mondo S."/>
            <person name="Nolan M."/>
            <person name="Ohm R."/>
            <person name="Pangilinan J."/>
            <person name="Park H.-J."/>
            <person name="Ramirez L."/>
            <person name="Alfaro M."/>
            <person name="Sun H."/>
            <person name="Tritt A."/>
            <person name="Yoshinaga Y."/>
            <person name="Zwiers L.-H."/>
            <person name="Turgeon B."/>
            <person name="Goodwin S."/>
            <person name="Spatafora J."/>
            <person name="Crous P."/>
            <person name="Grigoriev I."/>
        </authorList>
    </citation>
    <scope>NUCLEOTIDE SEQUENCE</scope>
    <source>
        <strain evidence="2">CBS 133067</strain>
    </source>
</reference>
<dbReference type="EMBL" id="ML978124">
    <property type="protein sequence ID" value="KAF2100734.1"/>
    <property type="molecule type" value="Genomic_DNA"/>
</dbReference>
<evidence type="ECO:0000313" key="3">
    <source>
        <dbReference type="Proteomes" id="UP000799772"/>
    </source>
</evidence>
<sequence>MDMPLLLRGNIRHSKAGVEYTPIPIRLPRTLKDAMKVTRGLGYNYIWIDALCIIQDDPYDLKYSHLHNMDAVYSCAALTIAAGSGNDADYGLPGVGRLRKFVQYSEKIDGIRLATMFPSFSDVENSGDLFWNTRGWTLQEKLLSKRLLLFTDYQVYFKCAESIWTEEINMETGQLSSSVEARPSKYRWVADREVHEVHGWDRLAGVFNFRDVKDKDPHLGFLPNYVQLVENYSTRSLSDPRDYLFAVEGLLRTIDEVLFSGIPQQYFHKALLWRCNSVPEHKTLADNVPSWSWAFHMARKFWDTQTIEYTFSTLNVPVHLKDIIIDDGIHDFLRPAESVVYCTKGRFKKVKPDSEIEEPWRQIPHSMLTARALAEVNETPGLWISTAVVRLKIGAQLCERKCHRRVHWYELLDWKGRCCGEVWLAPEVAESRRNRNQDFVTLSWGRRFHHERLFIDTAYRPVQKVTKRLEDGKEEVQERQQPYINWVVANVLLITPLNGGVSRRLGVGKVILTAWIQAHPEKVSVLLG</sequence>
<name>A0A9P4MCK2_9PEZI</name>
<evidence type="ECO:0000259" key="1">
    <source>
        <dbReference type="Pfam" id="PF06985"/>
    </source>
</evidence>
<dbReference type="AlphaFoldDB" id="A0A9P4MCK2"/>
<evidence type="ECO:0000313" key="2">
    <source>
        <dbReference type="EMBL" id="KAF2100734.1"/>
    </source>
</evidence>
<dbReference type="Pfam" id="PF06985">
    <property type="entry name" value="HET"/>
    <property type="match status" value="1"/>
</dbReference>
<dbReference type="OrthoDB" id="5135333at2759"/>
<protein>
    <submittedName>
        <fullName evidence="2">HET-domain-containing protein</fullName>
    </submittedName>
</protein>
<accession>A0A9P4MCK2</accession>
<comment type="caution">
    <text evidence="2">The sequence shown here is derived from an EMBL/GenBank/DDBJ whole genome shotgun (WGS) entry which is preliminary data.</text>
</comment>
<organism evidence="2 3">
    <name type="scientific">Rhizodiscina lignyota</name>
    <dbReference type="NCBI Taxonomy" id="1504668"/>
    <lineage>
        <taxon>Eukaryota</taxon>
        <taxon>Fungi</taxon>
        <taxon>Dikarya</taxon>
        <taxon>Ascomycota</taxon>
        <taxon>Pezizomycotina</taxon>
        <taxon>Dothideomycetes</taxon>
        <taxon>Pleosporomycetidae</taxon>
        <taxon>Aulographales</taxon>
        <taxon>Rhizodiscinaceae</taxon>
        <taxon>Rhizodiscina</taxon>
    </lineage>
</organism>
<keyword evidence="3" id="KW-1185">Reference proteome</keyword>
<dbReference type="Proteomes" id="UP000799772">
    <property type="component" value="Unassembled WGS sequence"/>
</dbReference>
<gene>
    <name evidence="2" type="ORF">NA57DRAFT_74332</name>
</gene>
<feature type="domain" description="Heterokaryon incompatibility" evidence="1">
    <location>
        <begin position="16"/>
        <end position="140"/>
    </location>
</feature>
<dbReference type="PANTHER" id="PTHR33112">
    <property type="entry name" value="DOMAIN PROTEIN, PUTATIVE-RELATED"/>
    <property type="match status" value="1"/>
</dbReference>
<dbReference type="PANTHER" id="PTHR33112:SF16">
    <property type="entry name" value="HETEROKARYON INCOMPATIBILITY DOMAIN-CONTAINING PROTEIN"/>
    <property type="match status" value="1"/>
</dbReference>
<proteinExistence type="predicted"/>